<sequence>MSLMRKKDELFPSFPSFFDDFLGRDLFNWNQSHFSSTGTTVPAVNIRETADAFEVEMASPGMRKEDFHIQLDGNTLKISSQKQSVTEDKKEEHYSRREFSYQSFERTFVLPKDVVNEEGIQARYENGLLHLTIPKREEVKQKAPRLISIQ</sequence>
<dbReference type="EMBL" id="PTRA01000005">
    <property type="protein sequence ID" value="PQA54924.1"/>
    <property type="molecule type" value="Genomic_DNA"/>
</dbReference>
<evidence type="ECO:0000259" key="3">
    <source>
        <dbReference type="PROSITE" id="PS01031"/>
    </source>
</evidence>
<dbReference type="Gene3D" id="2.60.40.790">
    <property type="match status" value="1"/>
</dbReference>
<organism evidence="4 5">
    <name type="scientific">Siphonobacter curvatus</name>
    <dbReference type="NCBI Taxonomy" id="2094562"/>
    <lineage>
        <taxon>Bacteria</taxon>
        <taxon>Pseudomonadati</taxon>
        <taxon>Bacteroidota</taxon>
        <taxon>Cytophagia</taxon>
        <taxon>Cytophagales</taxon>
        <taxon>Cytophagaceae</taxon>
        <taxon>Siphonobacter</taxon>
    </lineage>
</organism>
<evidence type="ECO:0000313" key="4">
    <source>
        <dbReference type="EMBL" id="PQA54924.1"/>
    </source>
</evidence>
<dbReference type="CDD" id="cd06464">
    <property type="entry name" value="ACD_sHsps-like"/>
    <property type="match status" value="1"/>
</dbReference>
<accession>A0A2S7IGX7</accession>
<dbReference type="Pfam" id="PF00011">
    <property type="entry name" value="HSP20"/>
    <property type="match status" value="1"/>
</dbReference>
<dbReference type="InterPro" id="IPR008978">
    <property type="entry name" value="HSP20-like_chaperone"/>
</dbReference>
<comment type="similarity">
    <text evidence="1 2">Belongs to the small heat shock protein (HSP20) family.</text>
</comment>
<evidence type="ECO:0000256" key="1">
    <source>
        <dbReference type="PROSITE-ProRule" id="PRU00285"/>
    </source>
</evidence>
<dbReference type="InterPro" id="IPR031107">
    <property type="entry name" value="Small_HSP"/>
</dbReference>
<keyword evidence="5" id="KW-1185">Reference proteome</keyword>
<evidence type="ECO:0000256" key="2">
    <source>
        <dbReference type="RuleBase" id="RU003616"/>
    </source>
</evidence>
<gene>
    <name evidence="4" type="ORF">C5O19_20455</name>
</gene>
<reference evidence="5" key="1">
    <citation type="submission" date="2018-02" db="EMBL/GenBank/DDBJ databases">
        <title>Genome sequencing of Solimonas sp. HR-BB.</title>
        <authorList>
            <person name="Lee Y."/>
            <person name="Jeon C.O."/>
        </authorList>
    </citation>
    <scope>NUCLEOTIDE SEQUENCE [LARGE SCALE GENOMIC DNA]</scope>
    <source>
        <strain evidence="5">HR-U</strain>
    </source>
</reference>
<dbReference type="OrthoDB" id="9814487at2"/>
<dbReference type="SUPFAM" id="SSF49764">
    <property type="entry name" value="HSP20-like chaperones"/>
    <property type="match status" value="1"/>
</dbReference>
<dbReference type="InterPro" id="IPR002068">
    <property type="entry name" value="A-crystallin/Hsp20_dom"/>
</dbReference>
<feature type="domain" description="SHSP" evidence="3">
    <location>
        <begin position="35"/>
        <end position="150"/>
    </location>
</feature>
<comment type="caution">
    <text evidence="4">The sequence shown here is derived from an EMBL/GenBank/DDBJ whole genome shotgun (WGS) entry which is preliminary data.</text>
</comment>
<dbReference type="PROSITE" id="PS01031">
    <property type="entry name" value="SHSP"/>
    <property type="match status" value="1"/>
</dbReference>
<dbReference type="PANTHER" id="PTHR11527">
    <property type="entry name" value="HEAT-SHOCK PROTEIN 20 FAMILY MEMBER"/>
    <property type="match status" value="1"/>
</dbReference>
<proteinExistence type="inferred from homology"/>
<dbReference type="AlphaFoldDB" id="A0A2S7IGX7"/>
<name>A0A2S7IGX7_9BACT</name>
<evidence type="ECO:0000313" key="5">
    <source>
        <dbReference type="Proteomes" id="UP000239590"/>
    </source>
</evidence>
<protein>
    <submittedName>
        <fullName evidence="4">Hsp20/alpha crystallin family protein</fullName>
    </submittedName>
</protein>
<dbReference type="Proteomes" id="UP000239590">
    <property type="component" value="Unassembled WGS sequence"/>
</dbReference>